<keyword evidence="4 5" id="KW-0472">Membrane</keyword>
<dbReference type="Pfam" id="PF01124">
    <property type="entry name" value="MAPEG"/>
    <property type="match status" value="1"/>
</dbReference>
<proteinExistence type="predicted"/>
<dbReference type="InterPro" id="IPR001129">
    <property type="entry name" value="Membr-assoc_MAPEG"/>
</dbReference>
<sequence length="154" mass="17351">MILFHILWPVFAMVALIFTVWVTLIVKRLRHLKAVRPTAADFVDRAAMHRYFGPAAPAADNLANLFEMPVLFFAIVPLLMATQQAGIAQVLLAWIYVALRAVHSWHHLRGHVRPRFRMYIASVAVLAAMWIGFLIDFVAAAFAYSAALSRLLQP</sequence>
<evidence type="ECO:0000256" key="5">
    <source>
        <dbReference type="SAM" id="Phobius"/>
    </source>
</evidence>
<reference evidence="6 7" key="1">
    <citation type="submission" date="2020-12" db="EMBL/GenBank/DDBJ databases">
        <title>Sphingomonas sp.</title>
        <authorList>
            <person name="Kim M.K."/>
        </authorList>
    </citation>
    <scope>NUCLEOTIDE SEQUENCE [LARGE SCALE GENOMIC DNA]</scope>
    <source>
        <strain evidence="6 7">BT552</strain>
    </source>
</reference>
<dbReference type="RefSeq" id="WP_204197775.1">
    <property type="nucleotide sequence ID" value="NZ_JAFEMC010000002.1"/>
</dbReference>
<evidence type="ECO:0000313" key="6">
    <source>
        <dbReference type="EMBL" id="MBM6576290.1"/>
    </source>
</evidence>
<dbReference type="Proteomes" id="UP000763641">
    <property type="component" value="Unassembled WGS sequence"/>
</dbReference>
<keyword evidence="2 5" id="KW-0812">Transmembrane</keyword>
<keyword evidence="3 5" id="KW-1133">Transmembrane helix</keyword>
<name>A0ABS2D5U1_9SPHN</name>
<comment type="subcellular location">
    <subcellularLocation>
        <location evidence="1">Membrane</location>
    </subcellularLocation>
</comment>
<feature type="transmembrane region" description="Helical" evidence="5">
    <location>
        <begin position="6"/>
        <end position="26"/>
    </location>
</feature>
<dbReference type="Gene3D" id="1.20.120.550">
    <property type="entry name" value="Membrane associated eicosanoid/glutathione metabolism-like domain"/>
    <property type="match status" value="1"/>
</dbReference>
<evidence type="ECO:0000256" key="1">
    <source>
        <dbReference type="ARBA" id="ARBA00004370"/>
    </source>
</evidence>
<dbReference type="InterPro" id="IPR023352">
    <property type="entry name" value="MAPEG-like_dom_sf"/>
</dbReference>
<comment type="caution">
    <text evidence="6">The sequence shown here is derived from an EMBL/GenBank/DDBJ whole genome shotgun (WGS) entry which is preliminary data.</text>
</comment>
<evidence type="ECO:0000256" key="3">
    <source>
        <dbReference type="ARBA" id="ARBA00022989"/>
    </source>
</evidence>
<organism evidence="6 7">
    <name type="scientific">Sphingomonas longa</name>
    <dbReference type="NCBI Taxonomy" id="2778730"/>
    <lineage>
        <taxon>Bacteria</taxon>
        <taxon>Pseudomonadati</taxon>
        <taxon>Pseudomonadota</taxon>
        <taxon>Alphaproteobacteria</taxon>
        <taxon>Sphingomonadales</taxon>
        <taxon>Sphingomonadaceae</taxon>
        <taxon>Sphingomonas</taxon>
    </lineage>
</organism>
<gene>
    <name evidence="6" type="ORF">ILT43_07890</name>
</gene>
<feature type="transmembrane region" description="Helical" evidence="5">
    <location>
        <begin position="119"/>
        <end position="144"/>
    </location>
</feature>
<keyword evidence="7" id="KW-1185">Reference proteome</keyword>
<evidence type="ECO:0000256" key="2">
    <source>
        <dbReference type="ARBA" id="ARBA00022692"/>
    </source>
</evidence>
<accession>A0ABS2D5U1</accession>
<evidence type="ECO:0000313" key="7">
    <source>
        <dbReference type="Proteomes" id="UP000763641"/>
    </source>
</evidence>
<dbReference type="EMBL" id="JAFEMC010000002">
    <property type="protein sequence ID" value="MBM6576290.1"/>
    <property type="molecule type" value="Genomic_DNA"/>
</dbReference>
<feature type="transmembrane region" description="Helical" evidence="5">
    <location>
        <begin position="70"/>
        <end position="99"/>
    </location>
</feature>
<evidence type="ECO:0000256" key="4">
    <source>
        <dbReference type="ARBA" id="ARBA00023136"/>
    </source>
</evidence>
<protein>
    <submittedName>
        <fullName evidence="6">MAPEG family protein</fullName>
    </submittedName>
</protein>
<dbReference type="SUPFAM" id="SSF161084">
    <property type="entry name" value="MAPEG domain-like"/>
    <property type="match status" value="1"/>
</dbReference>